<dbReference type="SUPFAM" id="SSF53098">
    <property type="entry name" value="Ribonuclease H-like"/>
    <property type="match status" value="1"/>
</dbReference>
<evidence type="ECO:0000256" key="2">
    <source>
        <dbReference type="ARBA" id="ARBA00022801"/>
    </source>
</evidence>
<name>A0A9D1YS12_9MICO</name>
<dbReference type="PANTHER" id="PTHR30231:SF4">
    <property type="entry name" value="PROTEIN NEN2"/>
    <property type="match status" value="1"/>
</dbReference>
<reference evidence="5" key="2">
    <citation type="submission" date="2021-04" db="EMBL/GenBank/DDBJ databases">
        <authorList>
            <person name="Gilroy R."/>
        </authorList>
    </citation>
    <scope>NUCLEOTIDE SEQUENCE</scope>
    <source>
        <strain evidence="5">ChiGjej1B1-98</strain>
    </source>
</reference>
<accession>A0A9D1YS12</accession>
<dbReference type="InterPro" id="IPR036397">
    <property type="entry name" value="RNaseH_sf"/>
</dbReference>
<evidence type="ECO:0000256" key="1">
    <source>
        <dbReference type="ARBA" id="ARBA00022722"/>
    </source>
</evidence>
<evidence type="ECO:0000313" key="5">
    <source>
        <dbReference type="EMBL" id="HIY64769.1"/>
    </source>
</evidence>
<evidence type="ECO:0000313" key="6">
    <source>
        <dbReference type="Proteomes" id="UP000824005"/>
    </source>
</evidence>
<dbReference type="Gene3D" id="3.30.420.10">
    <property type="entry name" value="Ribonuclease H-like superfamily/Ribonuclease H"/>
    <property type="match status" value="1"/>
</dbReference>
<organism evidence="5 6">
    <name type="scientific">Candidatus Agrococcus pullicola</name>
    <dbReference type="NCBI Taxonomy" id="2838429"/>
    <lineage>
        <taxon>Bacteria</taxon>
        <taxon>Bacillati</taxon>
        <taxon>Actinomycetota</taxon>
        <taxon>Actinomycetes</taxon>
        <taxon>Micrococcales</taxon>
        <taxon>Microbacteriaceae</taxon>
        <taxon>Agrococcus</taxon>
    </lineage>
</organism>
<dbReference type="GO" id="GO:0008408">
    <property type="term" value="F:3'-5' exonuclease activity"/>
    <property type="evidence" value="ECO:0007669"/>
    <property type="project" value="TreeGrafter"/>
</dbReference>
<dbReference type="SMART" id="SM00479">
    <property type="entry name" value="EXOIII"/>
    <property type="match status" value="1"/>
</dbReference>
<evidence type="ECO:0000259" key="4">
    <source>
        <dbReference type="SMART" id="SM00479"/>
    </source>
</evidence>
<protein>
    <submittedName>
        <fullName evidence="5">3'-5' exonuclease</fullName>
    </submittedName>
</protein>
<dbReference type="AlphaFoldDB" id="A0A9D1YS12"/>
<dbReference type="PANTHER" id="PTHR30231">
    <property type="entry name" value="DNA POLYMERASE III SUBUNIT EPSILON"/>
    <property type="match status" value="1"/>
</dbReference>
<dbReference type="Pfam" id="PF00929">
    <property type="entry name" value="RNase_T"/>
    <property type="match status" value="1"/>
</dbReference>
<proteinExistence type="predicted"/>
<feature type="domain" description="Exonuclease" evidence="4">
    <location>
        <begin position="16"/>
        <end position="191"/>
    </location>
</feature>
<gene>
    <name evidence="5" type="ORF">H9830_00655</name>
</gene>
<dbReference type="NCBIfam" id="NF005927">
    <property type="entry name" value="PRK07942.1"/>
    <property type="match status" value="1"/>
</dbReference>
<dbReference type="GO" id="GO:0005829">
    <property type="term" value="C:cytosol"/>
    <property type="evidence" value="ECO:0007669"/>
    <property type="project" value="TreeGrafter"/>
</dbReference>
<dbReference type="CDD" id="cd06127">
    <property type="entry name" value="DEDDh"/>
    <property type="match status" value="1"/>
</dbReference>
<reference evidence="5" key="1">
    <citation type="journal article" date="2021" name="PeerJ">
        <title>Extensive microbial diversity within the chicken gut microbiome revealed by metagenomics and culture.</title>
        <authorList>
            <person name="Gilroy R."/>
            <person name="Ravi A."/>
            <person name="Getino M."/>
            <person name="Pursley I."/>
            <person name="Horton D.L."/>
            <person name="Alikhan N.F."/>
            <person name="Baker D."/>
            <person name="Gharbi K."/>
            <person name="Hall N."/>
            <person name="Watson M."/>
            <person name="Adriaenssens E.M."/>
            <person name="Foster-Nyarko E."/>
            <person name="Jarju S."/>
            <person name="Secka A."/>
            <person name="Antonio M."/>
            <person name="Oren A."/>
            <person name="Chaudhuri R.R."/>
            <person name="La Ragione R."/>
            <person name="Hildebrand F."/>
            <person name="Pallen M.J."/>
        </authorList>
    </citation>
    <scope>NUCLEOTIDE SEQUENCE</scope>
    <source>
        <strain evidence="5">ChiGjej1B1-98</strain>
    </source>
</reference>
<dbReference type="Proteomes" id="UP000824005">
    <property type="component" value="Unassembled WGS sequence"/>
</dbReference>
<keyword evidence="2" id="KW-0378">Hydrolase</keyword>
<keyword evidence="1" id="KW-0540">Nuclease</keyword>
<keyword evidence="3 5" id="KW-0269">Exonuclease</keyword>
<evidence type="ECO:0000256" key="3">
    <source>
        <dbReference type="ARBA" id="ARBA00022839"/>
    </source>
</evidence>
<dbReference type="InterPro" id="IPR013520">
    <property type="entry name" value="Ribonucl_H"/>
</dbReference>
<dbReference type="GO" id="GO:0003676">
    <property type="term" value="F:nucleic acid binding"/>
    <property type="evidence" value="ECO:0007669"/>
    <property type="project" value="InterPro"/>
</dbReference>
<dbReference type="EMBL" id="DXDC01000013">
    <property type="protein sequence ID" value="HIY64769.1"/>
    <property type="molecule type" value="Genomic_DNA"/>
</dbReference>
<sequence length="236" mass="25856">MSETEAAAPEAPWAARLAVFDLETTGVQPDRDRIVTAFVGEIDLSGDLVQGRHWLINPGIPIPEAASKVHGVTDEIAQADGVEAATGVAEIAGLIGRLFEGGVPIAAFNAAYDFTLLDRECRRYAIPAPKPTLVIDPLILDKQVDRYRRGRRTLEATSSQYGVSLEGWHEAAADAATAGRLAQAIGRAYEEVRVPAHDLHAKQEEWARQQAESFAEYMRRSKNPDFVAERGWPVRE</sequence>
<comment type="caution">
    <text evidence="5">The sequence shown here is derived from an EMBL/GenBank/DDBJ whole genome shotgun (WGS) entry which is preliminary data.</text>
</comment>
<dbReference type="InterPro" id="IPR012337">
    <property type="entry name" value="RNaseH-like_sf"/>
</dbReference>